<reference evidence="2" key="1">
    <citation type="submission" date="2016-06" db="EMBL/GenBank/DDBJ databases">
        <title>Draft Genome sequence of the fungus Inonotus baumii.</title>
        <authorList>
            <person name="Zhu H."/>
            <person name="Lin W."/>
        </authorList>
    </citation>
    <scope>NUCLEOTIDE SEQUENCE</scope>
    <source>
        <strain evidence="2">821</strain>
    </source>
</reference>
<feature type="region of interest" description="Disordered" evidence="1">
    <location>
        <begin position="177"/>
        <end position="202"/>
    </location>
</feature>
<evidence type="ECO:0000313" key="3">
    <source>
        <dbReference type="Proteomes" id="UP000757232"/>
    </source>
</evidence>
<feature type="compositionally biased region" description="Low complexity" evidence="1">
    <location>
        <begin position="107"/>
        <end position="116"/>
    </location>
</feature>
<feature type="compositionally biased region" description="Low complexity" evidence="1">
    <location>
        <begin position="45"/>
        <end position="54"/>
    </location>
</feature>
<sequence length="236" mass="25307">MTEYDYSPDAIERYMEKQNSVARWIDRQAQEARNYGNPLVPEEYSSSPSPSRSNSGGGGRGASLPRSVSTPPDPRHHRGQAHAPAYGHASGHGYAHRSGHSSHRSHSSSNSASTATLVQPQPQPHRYSSPLGGSSQSRSHSTSQTAVYSSTGGSRRPPPTRSRTYATAMASMNAMHLPQHSGRGSTRSQTLPAPTQPQFTGAPGQTVVMHNGRQTYVVVPPHGARVQVCVRTGTFS</sequence>
<feature type="compositionally biased region" description="Basic residues" evidence="1">
    <location>
        <begin position="94"/>
        <end position="106"/>
    </location>
</feature>
<protein>
    <submittedName>
        <fullName evidence="2">Uncharacterized protein</fullName>
    </submittedName>
</protein>
<accession>A0A9Q5HTQ9</accession>
<name>A0A9Q5HTQ9_SANBA</name>
<dbReference type="OrthoDB" id="2976199at2759"/>
<keyword evidence="3" id="KW-1185">Reference proteome</keyword>
<proteinExistence type="predicted"/>
<dbReference type="EMBL" id="LNZH02000207">
    <property type="protein sequence ID" value="OCB85828.1"/>
    <property type="molecule type" value="Genomic_DNA"/>
</dbReference>
<evidence type="ECO:0000313" key="2">
    <source>
        <dbReference type="EMBL" id="OCB85828.1"/>
    </source>
</evidence>
<feature type="compositionally biased region" description="Polar residues" evidence="1">
    <location>
        <begin position="182"/>
        <end position="199"/>
    </location>
</feature>
<feature type="compositionally biased region" description="Low complexity" evidence="1">
    <location>
        <begin position="81"/>
        <end position="93"/>
    </location>
</feature>
<feature type="region of interest" description="Disordered" evidence="1">
    <location>
        <begin position="33"/>
        <end position="162"/>
    </location>
</feature>
<feature type="compositionally biased region" description="Low complexity" evidence="1">
    <location>
        <begin position="128"/>
        <end position="155"/>
    </location>
</feature>
<dbReference type="Proteomes" id="UP000757232">
    <property type="component" value="Unassembled WGS sequence"/>
</dbReference>
<organism evidence="2 3">
    <name type="scientific">Sanghuangporus baumii</name>
    <name type="common">Phellinus baumii</name>
    <dbReference type="NCBI Taxonomy" id="108892"/>
    <lineage>
        <taxon>Eukaryota</taxon>
        <taxon>Fungi</taxon>
        <taxon>Dikarya</taxon>
        <taxon>Basidiomycota</taxon>
        <taxon>Agaricomycotina</taxon>
        <taxon>Agaricomycetes</taxon>
        <taxon>Hymenochaetales</taxon>
        <taxon>Hymenochaetaceae</taxon>
        <taxon>Sanghuangporus</taxon>
    </lineage>
</organism>
<comment type="caution">
    <text evidence="2">The sequence shown here is derived from an EMBL/GenBank/DDBJ whole genome shotgun (WGS) entry which is preliminary data.</text>
</comment>
<gene>
    <name evidence="2" type="ORF">A7U60_g7180</name>
</gene>
<evidence type="ECO:0000256" key="1">
    <source>
        <dbReference type="SAM" id="MobiDB-lite"/>
    </source>
</evidence>
<dbReference type="AlphaFoldDB" id="A0A9Q5HTQ9"/>